<evidence type="ECO:0000313" key="3">
    <source>
        <dbReference type="Proteomes" id="UP000694389"/>
    </source>
</evidence>
<name>A0A8C4HI62_DICLA</name>
<dbReference type="InterPro" id="IPR042532">
    <property type="entry name" value="EXOC3/Sec6_C"/>
</dbReference>
<dbReference type="Proteomes" id="UP000694389">
    <property type="component" value="Unassembled WGS sequence"/>
</dbReference>
<sequence>MLSTLRRCFCCECCGSCKTEDLPAGTGQTGQDAVTLLPSATDGRRSPKEEKPQRVITTFEELLNTKCFHEASQLLIEREDRLFGEITEAKALKDHNDEVDKLAADYGDLETSVLHTLRLSLTPGEVSTQALTSAVNAINQEEHQDQRWKERDRTPPAWRPKGWKKLHDDTLRSLVEERMDNPSTPPAVQVDQSSIQADVTSMGRQLNADLLLVVEVVKNCYPPELDICNLYARLYHQYLSARLRKILDEKDSANLLQWVYYYTEILQKPQLVNEINNEALGKLLPDELLEPLEEQYLSKQQEELTTYIGRVLEDAEEKWIKGEEPTREDGCFVSPVAYDIIQLINGRVTVAEKLVRDRSKAQNITCQLKGLMERFKTFQNKIIKKNRSNSRPFIKANLGCIEQFTDVLLNRSQLFPKKVQEHCVLILRDMKQSAHTYLLKPVHESLKPQYRKLGTNEWLKKHIFDKLLESIKQELQELQGSVKSCHEELIGQLHQEVTAEYVKRLLKGKVKLRNKEQQEEACDMIIDNAESLHELFTNTGSKEERLRKILTMIAEVLKLQGLPAIQMQVVSLGTDFPDLSEKHVSALLKLKTNFTRADRKTVKKTLSETLKDVNCVAVRPFFSTVQVK</sequence>
<proteinExistence type="inferred from homology"/>
<evidence type="ECO:0000256" key="1">
    <source>
        <dbReference type="ARBA" id="ARBA00009447"/>
    </source>
</evidence>
<reference evidence="2" key="2">
    <citation type="submission" date="2025-09" db="UniProtKB">
        <authorList>
            <consortium name="Ensembl"/>
        </authorList>
    </citation>
    <scope>IDENTIFICATION</scope>
</reference>
<dbReference type="GeneTree" id="ENSGT01030000234613"/>
<dbReference type="Ensembl" id="ENSDLAT00005045307.2">
    <property type="protein sequence ID" value="ENSDLAP00005042431.2"/>
    <property type="gene ID" value="ENSDLAG00005018914.2"/>
</dbReference>
<dbReference type="PANTHER" id="PTHR21292">
    <property type="entry name" value="EXOCYST COMPLEX COMPONENT SEC6-RELATED"/>
    <property type="match status" value="1"/>
</dbReference>
<protein>
    <recommendedName>
        <fullName evidence="4">Exocyst complex component 3</fullName>
    </recommendedName>
</protein>
<accession>A0A8C4HI62</accession>
<dbReference type="Pfam" id="PF06046">
    <property type="entry name" value="Sec6"/>
    <property type="match status" value="1"/>
</dbReference>
<dbReference type="GeneID" id="127354868"/>
<organism evidence="2 3">
    <name type="scientific">Dicentrarchus labrax</name>
    <name type="common">European seabass</name>
    <name type="synonym">Morone labrax</name>
    <dbReference type="NCBI Taxonomy" id="13489"/>
    <lineage>
        <taxon>Eukaryota</taxon>
        <taxon>Metazoa</taxon>
        <taxon>Chordata</taxon>
        <taxon>Craniata</taxon>
        <taxon>Vertebrata</taxon>
        <taxon>Euteleostomi</taxon>
        <taxon>Actinopterygii</taxon>
        <taxon>Neopterygii</taxon>
        <taxon>Teleostei</taxon>
        <taxon>Neoteleostei</taxon>
        <taxon>Acanthomorphata</taxon>
        <taxon>Eupercaria</taxon>
        <taxon>Moronidae</taxon>
        <taxon>Dicentrarchus</taxon>
    </lineage>
</organism>
<dbReference type="PANTHER" id="PTHR21292:SF4">
    <property type="entry name" value="TUMOR NECROSIS FACTOR ALPHA-INDUCED PROTEIN 2"/>
    <property type="match status" value="1"/>
</dbReference>
<dbReference type="Gene3D" id="1.10.357.70">
    <property type="entry name" value="Exocyst complex component Sec6, C-terminal domain"/>
    <property type="match status" value="1"/>
</dbReference>
<dbReference type="RefSeq" id="XP_051241141.1">
    <property type="nucleotide sequence ID" value="XM_051385181.1"/>
</dbReference>
<evidence type="ECO:0000313" key="2">
    <source>
        <dbReference type="Ensembl" id="ENSDLAP00005042431.2"/>
    </source>
</evidence>
<dbReference type="GO" id="GO:0051601">
    <property type="term" value="P:exocyst localization"/>
    <property type="evidence" value="ECO:0007669"/>
    <property type="project" value="TreeGrafter"/>
</dbReference>
<keyword evidence="3" id="KW-1185">Reference proteome</keyword>
<evidence type="ECO:0008006" key="4">
    <source>
        <dbReference type="Google" id="ProtNLM"/>
    </source>
</evidence>
<dbReference type="GO" id="GO:0000145">
    <property type="term" value="C:exocyst"/>
    <property type="evidence" value="ECO:0007669"/>
    <property type="project" value="InterPro"/>
</dbReference>
<reference evidence="2" key="1">
    <citation type="submission" date="2025-08" db="UniProtKB">
        <authorList>
            <consortium name="Ensembl"/>
        </authorList>
    </citation>
    <scope>IDENTIFICATION</scope>
</reference>
<gene>
    <name evidence="2" type="primary">LOC127354868</name>
</gene>
<dbReference type="AlphaFoldDB" id="A0A8C4HI62"/>
<dbReference type="GO" id="GO:0000149">
    <property type="term" value="F:SNARE binding"/>
    <property type="evidence" value="ECO:0007669"/>
    <property type="project" value="TreeGrafter"/>
</dbReference>
<comment type="similarity">
    <text evidence="1">Belongs to the SEC6 family.</text>
</comment>
<dbReference type="GO" id="GO:0006887">
    <property type="term" value="P:exocytosis"/>
    <property type="evidence" value="ECO:0007669"/>
    <property type="project" value="InterPro"/>
</dbReference>
<dbReference type="InterPro" id="IPR010326">
    <property type="entry name" value="EXOC3/Sec6"/>
</dbReference>